<sequence>MSQQSVPSNQPSKTDGSPEVNEEELASLLSAYVSTPAPGPEMGTFDGQPIELTEESKAYMADAAAQAGLWLTVKGRRKQHYITFAPPEDGSNVVYIADTPPDTPPREPSPTVDLSPMKPPTTPVQVPGSSSSTNSPSGAGIRKRSHKSSDPSKAFSPAPCLAPQTTFQVVGASNSTCPPAINYTATFEYVGCRQDSYYGRILGRERKAVFRDTNTPQYCADYCGRSGYPWAGVEAGTQCYCGGQPDGGAVTGNANCSTYTCSGDESQKCGGQYFLQLYKVTNPLPVEKVDGDVKRQPLCHTSPLCEHTVCDTSLPIVDRIASLLSEMTLDEKIANTVNAADGVGRLGLPGYDWWNEALHGLANAPGVVFNSPNGSAFSYATSFPMAITTGSAFDDPLIGQIAGVIGRETRAFANFEQCGYDFWTPNINTFLDPRWGRGQETPSEDAFHTQQYTKQLIPGLQGGLDHPEEKQIIATCKHFNLYYAETNRYGENYNATTQDLAEYFNPPFKSCVRDVAVGSVMCAYTATYGVPNCASEYFLQDTLREDWSFDEPYRYVVADCGAVEYIQDVHNFTDTPAEAAAVALNAGTDLDCGFTFGTYLNESVINNYTTEARLDQALSRLYTGLHTVGYFDGQNRYASLSWADVDTEDARALAYRSAWEGMVLLKNDGLLPLSPKYQKVALIGPYANASGQMQGIYAGQAPYIITPLQAAEANWDNVKYAFGTGVNGSNITFFSQALEAARSADLIIYMGGIDSTIEQETLDRKSLEWPGNQLDLVQQLSKLGKPLAIVQFGGGQVDDTALLANGNVNAILWTGYPSQEGGNAVVDVLLGRQAPAGRLTTTQYAASYINEVSIFNPDLRPNGSYPGRTYKWFTGKPVLPFGFGLSYTTFNLSWCGKPLQQSYNIKNLFDKRQHHGSKPTPLDTLPFVTLSTTITNTGNHTSDFSALLFLSTSNAGPAPYPNKWLASYARAHGVAPGQSQTVDLNISIGSLARADENGDLTVYPGNYKLAIDNDELLTAEFELVGEPVIVDRLTRQGVYEYTVPVHYNASANLV</sequence>
<feature type="non-terminal residue" evidence="14">
    <location>
        <position position="1"/>
    </location>
</feature>
<dbReference type="Pfam" id="PF01915">
    <property type="entry name" value="Glyco_hydro_3_C"/>
    <property type="match status" value="1"/>
</dbReference>
<evidence type="ECO:0000256" key="1">
    <source>
        <dbReference type="ARBA" id="ARBA00004851"/>
    </source>
</evidence>
<dbReference type="EC" id="3.2.1.37" evidence="11"/>
<feature type="compositionally biased region" description="Low complexity" evidence="12">
    <location>
        <begin position="127"/>
        <end position="138"/>
    </location>
</feature>
<gene>
    <name evidence="14" type="ORF">KCV03_g4016</name>
</gene>
<feature type="domain" description="WSC" evidence="13">
    <location>
        <begin position="186"/>
        <end position="281"/>
    </location>
</feature>
<dbReference type="SMART" id="SM01217">
    <property type="entry name" value="Fn3_like"/>
    <property type="match status" value="1"/>
</dbReference>
<evidence type="ECO:0000256" key="4">
    <source>
        <dbReference type="ARBA" id="ARBA00022729"/>
    </source>
</evidence>
<evidence type="ECO:0000256" key="3">
    <source>
        <dbReference type="ARBA" id="ARBA00022651"/>
    </source>
</evidence>
<evidence type="ECO:0000313" key="15">
    <source>
        <dbReference type="Proteomes" id="UP000767238"/>
    </source>
</evidence>
<dbReference type="InterPro" id="IPR017853">
    <property type="entry name" value="GH"/>
</dbReference>
<evidence type="ECO:0000256" key="12">
    <source>
        <dbReference type="SAM" id="MobiDB-lite"/>
    </source>
</evidence>
<dbReference type="Proteomes" id="UP000767238">
    <property type="component" value="Unassembled WGS sequence"/>
</dbReference>
<dbReference type="InterPro" id="IPR001764">
    <property type="entry name" value="Glyco_hydro_3_N"/>
</dbReference>
<proteinExistence type="inferred from homology"/>
<evidence type="ECO:0000256" key="10">
    <source>
        <dbReference type="ARBA" id="ARBA00024574"/>
    </source>
</evidence>
<keyword evidence="9" id="KW-0624">Polysaccharide degradation</keyword>
<dbReference type="InterPro" id="IPR002889">
    <property type="entry name" value="WSC_carb-bd"/>
</dbReference>
<protein>
    <recommendedName>
        <fullName evidence="11">xylan 1,4-beta-xylosidase</fullName>
        <ecNumber evidence="11">3.2.1.37</ecNumber>
    </recommendedName>
</protein>
<keyword evidence="7" id="KW-0119">Carbohydrate metabolism</keyword>
<dbReference type="InterPro" id="IPR036881">
    <property type="entry name" value="Glyco_hydro_3_C_sf"/>
</dbReference>
<dbReference type="GO" id="GO:0031222">
    <property type="term" value="P:arabinan catabolic process"/>
    <property type="evidence" value="ECO:0007669"/>
    <property type="project" value="TreeGrafter"/>
</dbReference>
<dbReference type="GO" id="GO:0045493">
    <property type="term" value="P:xylan catabolic process"/>
    <property type="evidence" value="ECO:0007669"/>
    <property type="project" value="UniProtKB-KW"/>
</dbReference>
<dbReference type="Pfam" id="PF01822">
    <property type="entry name" value="WSC"/>
    <property type="match status" value="1"/>
</dbReference>
<evidence type="ECO:0000256" key="6">
    <source>
        <dbReference type="ARBA" id="ARBA00023180"/>
    </source>
</evidence>
<dbReference type="PROSITE" id="PS51212">
    <property type="entry name" value="WSC"/>
    <property type="match status" value="1"/>
</dbReference>
<dbReference type="AlphaFoldDB" id="A0A9P8GI47"/>
<dbReference type="SUPFAM" id="SSF52279">
    <property type="entry name" value="Beta-D-glucan exohydrolase, C-terminal domain"/>
    <property type="match status" value="1"/>
</dbReference>
<evidence type="ECO:0000256" key="9">
    <source>
        <dbReference type="ARBA" id="ARBA00023326"/>
    </source>
</evidence>
<keyword evidence="5 14" id="KW-0378">Hydrolase</keyword>
<evidence type="ECO:0000313" key="14">
    <source>
        <dbReference type="EMBL" id="KAH0223961.1"/>
    </source>
</evidence>
<feature type="region of interest" description="Disordered" evidence="12">
    <location>
        <begin position="87"/>
        <end position="156"/>
    </location>
</feature>
<reference evidence="14" key="2">
    <citation type="submission" date="2021-08" db="EMBL/GenBank/DDBJ databases">
        <authorList>
            <person name="Gostincar C."/>
            <person name="Sun X."/>
            <person name="Song Z."/>
            <person name="Gunde-Cimerman N."/>
        </authorList>
    </citation>
    <scope>NUCLEOTIDE SEQUENCE</scope>
    <source>
        <strain evidence="14">EXF-8016</strain>
    </source>
</reference>
<evidence type="ECO:0000256" key="7">
    <source>
        <dbReference type="ARBA" id="ARBA00023277"/>
    </source>
</evidence>
<dbReference type="SMART" id="SM00321">
    <property type="entry name" value="WSC"/>
    <property type="match status" value="1"/>
</dbReference>
<dbReference type="InterPro" id="IPR026891">
    <property type="entry name" value="Fn3-like"/>
</dbReference>
<organism evidence="14 15">
    <name type="scientific">Aureobasidium melanogenum</name>
    <name type="common">Aureobasidium pullulans var. melanogenum</name>
    <dbReference type="NCBI Taxonomy" id="46634"/>
    <lineage>
        <taxon>Eukaryota</taxon>
        <taxon>Fungi</taxon>
        <taxon>Dikarya</taxon>
        <taxon>Ascomycota</taxon>
        <taxon>Pezizomycotina</taxon>
        <taxon>Dothideomycetes</taxon>
        <taxon>Dothideomycetidae</taxon>
        <taxon>Dothideales</taxon>
        <taxon>Saccotheciaceae</taxon>
        <taxon>Aureobasidium</taxon>
    </lineage>
</organism>
<comment type="pathway">
    <text evidence="1">Glycan degradation; xylan degradation.</text>
</comment>
<name>A0A9P8GI47_AURME</name>
<evidence type="ECO:0000259" key="13">
    <source>
        <dbReference type="PROSITE" id="PS51212"/>
    </source>
</evidence>
<reference evidence="14" key="1">
    <citation type="journal article" date="2021" name="J Fungi (Basel)">
        <title>Virulence traits and population genomics of the black yeast Aureobasidium melanogenum.</title>
        <authorList>
            <person name="Cernosa A."/>
            <person name="Sun X."/>
            <person name="Gostincar C."/>
            <person name="Fang C."/>
            <person name="Gunde-Cimerman N."/>
            <person name="Song Z."/>
        </authorList>
    </citation>
    <scope>NUCLEOTIDE SEQUENCE</scope>
    <source>
        <strain evidence="14">EXF-8016</strain>
    </source>
</reference>
<keyword evidence="4" id="KW-0732">Signal</keyword>
<dbReference type="Gene3D" id="2.60.40.10">
    <property type="entry name" value="Immunoglobulins"/>
    <property type="match status" value="1"/>
</dbReference>
<dbReference type="PANTHER" id="PTHR42721:SF3">
    <property type="entry name" value="BETA-D-XYLOSIDASE 5-RELATED"/>
    <property type="match status" value="1"/>
</dbReference>
<dbReference type="SUPFAM" id="SSF51445">
    <property type="entry name" value="(Trans)glycosidases"/>
    <property type="match status" value="1"/>
</dbReference>
<evidence type="ECO:0000256" key="11">
    <source>
        <dbReference type="ARBA" id="ARBA00026107"/>
    </source>
</evidence>
<dbReference type="GO" id="GO:0046556">
    <property type="term" value="F:alpha-L-arabinofuranosidase activity"/>
    <property type="evidence" value="ECO:0007669"/>
    <property type="project" value="TreeGrafter"/>
</dbReference>
<comment type="caution">
    <text evidence="14">The sequence shown here is derived from an EMBL/GenBank/DDBJ whole genome shotgun (WGS) entry which is preliminary data.</text>
</comment>
<dbReference type="EMBL" id="JAHFYH010000022">
    <property type="protein sequence ID" value="KAH0223961.1"/>
    <property type="molecule type" value="Genomic_DNA"/>
</dbReference>
<feature type="region of interest" description="Disordered" evidence="12">
    <location>
        <begin position="1"/>
        <end position="47"/>
    </location>
</feature>
<keyword evidence="8" id="KW-0326">Glycosidase</keyword>
<dbReference type="Gene3D" id="3.20.20.300">
    <property type="entry name" value="Glycoside hydrolase, family 3, N-terminal domain"/>
    <property type="match status" value="1"/>
</dbReference>
<comment type="catalytic activity">
    <reaction evidence="10">
        <text>Hydrolysis of (1-&gt;4)-beta-D-xylans, to remove successive D-xylose residues from the non-reducing termini.</text>
        <dbReference type="EC" id="3.2.1.37"/>
    </reaction>
</comment>
<keyword evidence="3" id="KW-0858">Xylan degradation</keyword>
<evidence type="ECO:0000256" key="5">
    <source>
        <dbReference type="ARBA" id="ARBA00022801"/>
    </source>
</evidence>
<dbReference type="InterPro" id="IPR044993">
    <property type="entry name" value="BXL"/>
</dbReference>
<dbReference type="PANTHER" id="PTHR42721">
    <property type="entry name" value="SUGAR HYDROLASE-RELATED"/>
    <property type="match status" value="1"/>
</dbReference>
<dbReference type="InterPro" id="IPR002772">
    <property type="entry name" value="Glyco_hydro_3_C"/>
</dbReference>
<feature type="compositionally biased region" description="Polar residues" evidence="12">
    <location>
        <begin position="1"/>
        <end position="15"/>
    </location>
</feature>
<evidence type="ECO:0000256" key="2">
    <source>
        <dbReference type="ARBA" id="ARBA00005336"/>
    </source>
</evidence>
<accession>A0A9P8GI47</accession>
<comment type="similarity">
    <text evidence="2">Belongs to the glycosyl hydrolase 3 family.</text>
</comment>
<dbReference type="Pfam" id="PF00933">
    <property type="entry name" value="Glyco_hydro_3"/>
    <property type="match status" value="1"/>
</dbReference>
<dbReference type="InterPro" id="IPR036962">
    <property type="entry name" value="Glyco_hydro_3_N_sf"/>
</dbReference>
<dbReference type="GO" id="GO:0009044">
    <property type="term" value="F:xylan 1,4-beta-xylosidase activity"/>
    <property type="evidence" value="ECO:0007669"/>
    <property type="project" value="UniProtKB-EC"/>
</dbReference>
<keyword evidence="6" id="KW-0325">Glycoprotein</keyword>
<dbReference type="InterPro" id="IPR013783">
    <property type="entry name" value="Ig-like_fold"/>
</dbReference>
<dbReference type="Gene3D" id="3.40.50.1700">
    <property type="entry name" value="Glycoside hydrolase family 3 C-terminal domain"/>
    <property type="match status" value="1"/>
</dbReference>
<evidence type="ECO:0000256" key="8">
    <source>
        <dbReference type="ARBA" id="ARBA00023295"/>
    </source>
</evidence>
<dbReference type="Pfam" id="PF14310">
    <property type="entry name" value="Fn3-like"/>
    <property type="match status" value="1"/>
</dbReference>